<evidence type="ECO:0000313" key="3">
    <source>
        <dbReference type="Proteomes" id="UP000235672"/>
    </source>
</evidence>
<name>A0A2J6PVE2_9HELO</name>
<dbReference type="EMBL" id="KZ613496">
    <property type="protein sequence ID" value="PMD17998.1"/>
    <property type="molecule type" value="Genomic_DNA"/>
</dbReference>
<dbReference type="AlphaFoldDB" id="A0A2J6PVE2"/>
<keyword evidence="3" id="KW-1185">Reference proteome</keyword>
<evidence type="ECO:0000313" key="2">
    <source>
        <dbReference type="EMBL" id="PMD17998.1"/>
    </source>
</evidence>
<evidence type="ECO:0000256" key="1">
    <source>
        <dbReference type="SAM" id="SignalP"/>
    </source>
</evidence>
<dbReference type="Proteomes" id="UP000235672">
    <property type="component" value="Unassembled WGS sequence"/>
</dbReference>
<accession>A0A2J6PVE2</accession>
<protein>
    <submittedName>
        <fullName evidence="2">Uncharacterized protein</fullName>
    </submittedName>
</protein>
<reference evidence="2 3" key="1">
    <citation type="submission" date="2016-05" db="EMBL/GenBank/DDBJ databases">
        <title>A degradative enzymes factory behind the ericoid mycorrhizal symbiosis.</title>
        <authorList>
            <consortium name="DOE Joint Genome Institute"/>
            <person name="Martino E."/>
            <person name="Morin E."/>
            <person name="Grelet G."/>
            <person name="Kuo A."/>
            <person name="Kohler A."/>
            <person name="Daghino S."/>
            <person name="Barry K."/>
            <person name="Choi C."/>
            <person name="Cichocki N."/>
            <person name="Clum A."/>
            <person name="Copeland A."/>
            <person name="Hainaut M."/>
            <person name="Haridas S."/>
            <person name="Labutti K."/>
            <person name="Lindquist E."/>
            <person name="Lipzen A."/>
            <person name="Khouja H.-R."/>
            <person name="Murat C."/>
            <person name="Ohm R."/>
            <person name="Olson A."/>
            <person name="Spatafora J."/>
            <person name="Veneault-Fourrey C."/>
            <person name="Henrissat B."/>
            <person name="Grigoriev I."/>
            <person name="Martin F."/>
            <person name="Perotto S."/>
        </authorList>
    </citation>
    <scope>NUCLEOTIDE SEQUENCE [LARGE SCALE GENOMIC DNA]</scope>
    <source>
        <strain evidence="2 3">UAMH 7357</strain>
    </source>
</reference>
<feature type="chain" id="PRO_5014324572" evidence="1">
    <location>
        <begin position="19"/>
        <end position="114"/>
    </location>
</feature>
<sequence length="114" mass="13072">MPCRHRLCLACLAWCSRGQVRSSWRRMMPDGKIVVHLQEAQSVRFAAAIHMYLPTVRSLALMNEEGCGGIISRRQAEALTECEQGCWPWRCRVVWTVWLVGHESRYGGLVIGDW</sequence>
<feature type="signal peptide" evidence="1">
    <location>
        <begin position="1"/>
        <end position="18"/>
    </location>
</feature>
<keyword evidence="1" id="KW-0732">Signal</keyword>
<gene>
    <name evidence="2" type="ORF">NA56DRAFT_648171</name>
</gene>
<organism evidence="2 3">
    <name type="scientific">Hyaloscypha hepaticicola</name>
    <dbReference type="NCBI Taxonomy" id="2082293"/>
    <lineage>
        <taxon>Eukaryota</taxon>
        <taxon>Fungi</taxon>
        <taxon>Dikarya</taxon>
        <taxon>Ascomycota</taxon>
        <taxon>Pezizomycotina</taxon>
        <taxon>Leotiomycetes</taxon>
        <taxon>Helotiales</taxon>
        <taxon>Hyaloscyphaceae</taxon>
        <taxon>Hyaloscypha</taxon>
    </lineage>
</organism>
<proteinExistence type="predicted"/>